<evidence type="ECO:0000313" key="15">
    <source>
        <dbReference type="RefSeq" id="XP_024891909.1"/>
    </source>
</evidence>
<evidence type="ECO:0000256" key="7">
    <source>
        <dbReference type="ARBA" id="ARBA00023136"/>
    </source>
</evidence>
<keyword evidence="8 15" id="KW-0675">Receptor</keyword>
<dbReference type="InterPro" id="IPR000832">
    <property type="entry name" value="GPCR_2_secretin-like"/>
</dbReference>
<dbReference type="InterPro" id="IPR001879">
    <property type="entry name" value="GPCR_2_extracellular_dom"/>
</dbReference>
<dbReference type="Gene3D" id="1.20.1070.10">
    <property type="entry name" value="Rhodopsin 7-helix transmembrane proteins"/>
    <property type="match status" value="1"/>
</dbReference>
<dbReference type="PROSITE" id="PS50261">
    <property type="entry name" value="G_PROTEIN_RECEP_F2_4"/>
    <property type="match status" value="1"/>
</dbReference>
<feature type="transmembrane region" description="Helical" evidence="11">
    <location>
        <begin position="291"/>
        <end position="312"/>
    </location>
</feature>
<dbReference type="PANTHER" id="PTHR45620">
    <property type="entry name" value="PDF RECEPTOR-LIKE PROTEIN-RELATED"/>
    <property type="match status" value="1"/>
</dbReference>
<dbReference type="Gene3D" id="4.10.1240.10">
    <property type="entry name" value="GPCR, family 2, extracellular hormone receptor domain"/>
    <property type="match status" value="1"/>
</dbReference>
<dbReference type="SUPFAM" id="SSF111418">
    <property type="entry name" value="Hormone receptor domain"/>
    <property type="match status" value="1"/>
</dbReference>
<gene>
    <name evidence="15 16" type="primary">LOC112467494</name>
</gene>
<evidence type="ECO:0000256" key="5">
    <source>
        <dbReference type="ARBA" id="ARBA00022989"/>
    </source>
</evidence>
<feature type="transmembrane region" description="Helical" evidence="11">
    <location>
        <begin position="132"/>
        <end position="154"/>
    </location>
</feature>
<evidence type="ECO:0000256" key="1">
    <source>
        <dbReference type="ARBA" id="ARBA00004651"/>
    </source>
</evidence>
<feature type="transmembrane region" description="Helical" evidence="11">
    <location>
        <begin position="333"/>
        <end position="353"/>
    </location>
</feature>
<organism evidence="14 16">
    <name type="scientific">Temnothorax curvispinosus</name>
    <dbReference type="NCBI Taxonomy" id="300111"/>
    <lineage>
        <taxon>Eukaryota</taxon>
        <taxon>Metazoa</taxon>
        <taxon>Ecdysozoa</taxon>
        <taxon>Arthropoda</taxon>
        <taxon>Hexapoda</taxon>
        <taxon>Insecta</taxon>
        <taxon>Pterygota</taxon>
        <taxon>Neoptera</taxon>
        <taxon>Endopterygota</taxon>
        <taxon>Hymenoptera</taxon>
        <taxon>Apocrita</taxon>
        <taxon>Aculeata</taxon>
        <taxon>Formicoidea</taxon>
        <taxon>Formicidae</taxon>
        <taxon>Myrmicinae</taxon>
        <taxon>Temnothorax</taxon>
    </lineage>
</organism>
<dbReference type="GeneID" id="112467494"/>
<feature type="transmembrane region" description="Helical" evidence="11">
    <location>
        <begin position="251"/>
        <end position="271"/>
    </location>
</feature>
<reference evidence="15 16" key="1">
    <citation type="submission" date="2025-04" db="UniProtKB">
        <authorList>
            <consortium name="RefSeq"/>
        </authorList>
    </citation>
    <scope>IDENTIFICATION</scope>
    <source>
        <tissue evidence="15 16">Whole body</tissue>
    </source>
</reference>
<dbReference type="AlphaFoldDB" id="A0A6J1RGG8"/>
<keyword evidence="4 11" id="KW-0812">Transmembrane</keyword>
<dbReference type="Proteomes" id="UP000504618">
    <property type="component" value="Unplaced"/>
</dbReference>
<feature type="domain" description="G-protein coupled receptors family 2 profile 2" evidence="13">
    <location>
        <begin position="127"/>
        <end position="389"/>
    </location>
</feature>
<dbReference type="InterPro" id="IPR036445">
    <property type="entry name" value="GPCR_2_extracell_dom_sf"/>
</dbReference>
<feature type="transmembrane region" description="Helical" evidence="11">
    <location>
        <begin position="219"/>
        <end position="239"/>
    </location>
</feature>
<feature type="transmembrane region" description="Helical" evidence="11">
    <location>
        <begin position="365"/>
        <end position="388"/>
    </location>
</feature>
<feature type="domain" description="G-protein coupled receptors family 2 profile 1" evidence="12">
    <location>
        <begin position="14"/>
        <end position="102"/>
    </location>
</feature>
<keyword evidence="7 11" id="KW-0472">Membrane</keyword>
<dbReference type="InterPro" id="IPR050332">
    <property type="entry name" value="GPCR_2"/>
</dbReference>
<evidence type="ECO:0000259" key="12">
    <source>
        <dbReference type="PROSITE" id="PS50227"/>
    </source>
</evidence>
<evidence type="ECO:0000256" key="2">
    <source>
        <dbReference type="ARBA" id="ARBA00005314"/>
    </source>
</evidence>
<accession>A0A6J1RGG8</accession>
<dbReference type="PANTHER" id="PTHR45620:SF17">
    <property type="entry name" value="PDF RECEPTOR"/>
    <property type="match status" value="1"/>
</dbReference>
<keyword evidence="14" id="KW-1185">Reference proteome</keyword>
<dbReference type="GO" id="GO:0007166">
    <property type="term" value="P:cell surface receptor signaling pathway"/>
    <property type="evidence" value="ECO:0007669"/>
    <property type="project" value="InterPro"/>
</dbReference>
<dbReference type="RefSeq" id="XP_024891909.1">
    <property type="nucleotide sequence ID" value="XM_025036141.1"/>
</dbReference>
<evidence type="ECO:0000256" key="10">
    <source>
        <dbReference type="ARBA" id="ARBA00023224"/>
    </source>
</evidence>
<evidence type="ECO:0000256" key="8">
    <source>
        <dbReference type="ARBA" id="ARBA00023170"/>
    </source>
</evidence>
<comment type="similarity">
    <text evidence="2">Belongs to the G-protein coupled receptor 2 family.</text>
</comment>
<comment type="subcellular location">
    <subcellularLocation>
        <location evidence="1">Cell membrane</location>
        <topology evidence="1">Multi-pass membrane protein</topology>
    </subcellularLocation>
</comment>
<proteinExistence type="inferred from homology"/>
<dbReference type="PROSITE" id="PS00649">
    <property type="entry name" value="G_PROTEIN_RECEP_F2_1"/>
    <property type="match status" value="1"/>
</dbReference>
<evidence type="ECO:0000259" key="13">
    <source>
        <dbReference type="PROSITE" id="PS50261"/>
    </source>
</evidence>
<dbReference type="Pfam" id="PF02793">
    <property type="entry name" value="HRM"/>
    <property type="match status" value="1"/>
</dbReference>
<dbReference type="InterPro" id="IPR017983">
    <property type="entry name" value="GPCR_2_secretin-like_CS"/>
</dbReference>
<evidence type="ECO:0000313" key="14">
    <source>
        <dbReference type="Proteomes" id="UP000504618"/>
    </source>
</evidence>
<protein>
    <submittedName>
        <fullName evidence="15 16">PDF receptor isoform X1</fullName>
    </submittedName>
</protein>
<feature type="transmembrane region" description="Helical" evidence="11">
    <location>
        <begin position="166"/>
        <end position="187"/>
    </location>
</feature>
<sequence length="533" mass="61498">MDSLNANGNNTREFCNIQYKHFVAPFGELYCNPVWDSYLCWPPTKASTTTKQRCPFVDGFDTTKSVEKKCGYNGRWEAQNGTNMNEDLFIGWANYTTCLTPEMLWLHYRVYNNNVEGEMKMEIAEKTRTLEFVGLSISLVALLASLVIFCRFRSLRNTRTRIHKNLFVAMVVQVLIRLMLYIDFAIYRRKPHGAQRGIGNTPVLCEASYVLLEYVKTAMFMWMFIEGLFLHNMVTVTIFQETSYYRMYRFVGWGCPVLMTSAWALVMAFYYHPKSKFLRCWSGYNLSSYFWILEGPRFAVILLNFLFLLNIIRVLVVKLRQSHTSEIEQVLKAVRAAVVLLPLLGITNVLFMIEAPLDNVNKFAVWSYSTHFLRSFQGLFIATLYCFLNGEVRLALDKTIAVYLSLRGGDLQTRRQSTFIGCQPQRVTSVIEVEEEETRPTELLRLCFRGGNIPPPSQSVEIQEQRDEKGECALSRGRQSNRSKCVSFSTSGSQPRSKIIPWIVELPMVHSDFRSKETDFPLTQIRTVCVTSQ</sequence>
<evidence type="ECO:0000256" key="3">
    <source>
        <dbReference type="ARBA" id="ARBA00022475"/>
    </source>
</evidence>
<dbReference type="GO" id="GO:0005886">
    <property type="term" value="C:plasma membrane"/>
    <property type="evidence" value="ECO:0007669"/>
    <property type="project" value="UniProtKB-SubCell"/>
</dbReference>
<dbReference type="PRINTS" id="PR00249">
    <property type="entry name" value="GPCRSECRETIN"/>
</dbReference>
<dbReference type="InterPro" id="IPR017981">
    <property type="entry name" value="GPCR_2-like_7TM"/>
</dbReference>
<dbReference type="PROSITE" id="PS00650">
    <property type="entry name" value="G_PROTEIN_RECEP_F2_2"/>
    <property type="match status" value="1"/>
</dbReference>
<name>A0A6J1RGG8_9HYME</name>
<keyword evidence="3" id="KW-1003">Cell membrane</keyword>
<dbReference type="GO" id="GO:0008528">
    <property type="term" value="F:G protein-coupled peptide receptor activity"/>
    <property type="evidence" value="ECO:0007669"/>
    <property type="project" value="TreeGrafter"/>
</dbReference>
<evidence type="ECO:0000256" key="4">
    <source>
        <dbReference type="ARBA" id="ARBA00022692"/>
    </source>
</evidence>
<evidence type="ECO:0000256" key="6">
    <source>
        <dbReference type="ARBA" id="ARBA00023040"/>
    </source>
</evidence>
<keyword evidence="9" id="KW-0325">Glycoprotein</keyword>
<evidence type="ECO:0000313" key="16">
    <source>
        <dbReference type="RefSeq" id="XP_024891910.1"/>
    </source>
</evidence>
<keyword evidence="5 11" id="KW-1133">Transmembrane helix</keyword>
<dbReference type="Pfam" id="PF00002">
    <property type="entry name" value="7tm_2"/>
    <property type="match status" value="1"/>
</dbReference>
<dbReference type="OrthoDB" id="5967113at2759"/>
<dbReference type="CTD" id="31234"/>
<evidence type="ECO:0000256" key="11">
    <source>
        <dbReference type="SAM" id="Phobius"/>
    </source>
</evidence>
<keyword evidence="6" id="KW-0297">G-protein coupled receptor</keyword>
<evidence type="ECO:0000256" key="9">
    <source>
        <dbReference type="ARBA" id="ARBA00023180"/>
    </source>
</evidence>
<keyword evidence="10" id="KW-0807">Transducer</keyword>
<dbReference type="SMART" id="SM00008">
    <property type="entry name" value="HormR"/>
    <property type="match status" value="1"/>
</dbReference>
<dbReference type="RefSeq" id="XP_024891910.1">
    <property type="nucleotide sequence ID" value="XM_025036142.1"/>
</dbReference>
<dbReference type="PROSITE" id="PS50227">
    <property type="entry name" value="G_PROTEIN_RECEP_F2_3"/>
    <property type="match status" value="1"/>
</dbReference>
<dbReference type="GO" id="GO:0007188">
    <property type="term" value="P:adenylate cyclase-modulating G protein-coupled receptor signaling pathway"/>
    <property type="evidence" value="ECO:0007669"/>
    <property type="project" value="TreeGrafter"/>
</dbReference>